<dbReference type="AlphaFoldDB" id="A0A8T0GBL4"/>
<dbReference type="InterPro" id="IPR001810">
    <property type="entry name" value="F-box_dom"/>
</dbReference>
<proteinExistence type="predicted"/>
<dbReference type="InterPro" id="IPR036047">
    <property type="entry name" value="F-box-like_dom_sf"/>
</dbReference>
<dbReference type="PANTHER" id="PTHR31672">
    <property type="entry name" value="BNACNNG10540D PROTEIN"/>
    <property type="match status" value="1"/>
</dbReference>
<dbReference type="InterPro" id="IPR050796">
    <property type="entry name" value="SCF_F-box_component"/>
</dbReference>
<organism evidence="2 3">
    <name type="scientific">Ceratodon purpureus</name>
    <name type="common">Fire moss</name>
    <name type="synonym">Dicranum purpureum</name>
    <dbReference type="NCBI Taxonomy" id="3225"/>
    <lineage>
        <taxon>Eukaryota</taxon>
        <taxon>Viridiplantae</taxon>
        <taxon>Streptophyta</taxon>
        <taxon>Embryophyta</taxon>
        <taxon>Bryophyta</taxon>
        <taxon>Bryophytina</taxon>
        <taxon>Bryopsida</taxon>
        <taxon>Dicranidae</taxon>
        <taxon>Pseudoditrichales</taxon>
        <taxon>Ditrichaceae</taxon>
        <taxon>Ceratodon</taxon>
    </lineage>
</organism>
<dbReference type="PROSITE" id="PS50181">
    <property type="entry name" value="FBOX"/>
    <property type="match status" value="1"/>
</dbReference>
<protein>
    <recommendedName>
        <fullName evidence="1">F-box domain-containing protein</fullName>
    </recommendedName>
</protein>
<keyword evidence="3" id="KW-1185">Reference proteome</keyword>
<evidence type="ECO:0000313" key="2">
    <source>
        <dbReference type="EMBL" id="KAG0555228.1"/>
    </source>
</evidence>
<dbReference type="PANTHER" id="PTHR31672:SF2">
    <property type="entry name" value="F-BOX DOMAIN-CONTAINING PROTEIN"/>
    <property type="match status" value="1"/>
</dbReference>
<dbReference type="OrthoDB" id="2095648at2759"/>
<reference evidence="2" key="1">
    <citation type="submission" date="2020-06" db="EMBL/GenBank/DDBJ databases">
        <title>WGS assembly of Ceratodon purpureus strain R40.</title>
        <authorList>
            <person name="Carey S.B."/>
            <person name="Jenkins J."/>
            <person name="Shu S."/>
            <person name="Lovell J.T."/>
            <person name="Sreedasyam A."/>
            <person name="Maumus F."/>
            <person name="Tiley G.P."/>
            <person name="Fernandez-Pozo N."/>
            <person name="Barry K."/>
            <person name="Chen C."/>
            <person name="Wang M."/>
            <person name="Lipzen A."/>
            <person name="Daum C."/>
            <person name="Saski C.A."/>
            <person name="Payton A.C."/>
            <person name="Mcbreen J.C."/>
            <person name="Conrad R.E."/>
            <person name="Kollar L.M."/>
            <person name="Olsson S."/>
            <person name="Huttunen S."/>
            <person name="Landis J.B."/>
            <person name="Wickett N.J."/>
            <person name="Johnson M.G."/>
            <person name="Rensing S.A."/>
            <person name="Grimwood J."/>
            <person name="Schmutz J."/>
            <person name="Mcdaniel S.F."/>
        </authorList>
    </citation>
    <scope>NUCLEOTIDE SEQUENCE</scope>
    <source>
        <strain evidence="2">R40</strain>
    </source>
</reference>
<dbReference type="Proteomes" id="UP000822688">
    <property type="component" value="Chromosome 12"/>
</dbReference>
<evidence type="ECO:0000313" key="3">
    <source>
        <dbReference type="Proteomes" id="UP000822688"/>
    </source>
</evidence>
<evidence type="ECO:0000259" key="1">
    <source>
        <dbReference type="PROSITE" id="PS50181"/>
    </source>
</evidence>
<feature type="domain" description="F-box" evidence="1">
    <location>
        <begin position="77"/>
        <end position="122"/>
    </location>
</feature>
<gene>
    <name evidence="2" type="ORF">KC19_12G153700</name>
</gene>
<comment type="caution">
    <text evidence="2">The sequence shown here is derived from an EMBL/GenBank/DDBJ whole genome shotgun (WGS) entry which is preliminary data.</text>
</comment>
<accession>A0A8T0GBL4</accession>
<dbReference type="CDD" id="cd09917">
    <property type="entry name" value="F-box_SF"/>
    <property type="match status" value="1"/>
</dbReference>
<dbReference type="SUPFAM" id="SSF81383">
    <property type="entry name" value="F-box domain"/>
    <property type="match status" value="1"/>
</dbReference>
<dbReference type="InterPro" id="IPR015915">
    <property type="entry name" value="Kelch-typ_b-propeller"/>
</dbReference>
<dbReference type="EMBL" id="CM026433">
    <property type="protein sequence ID" value="KAG0555228.1"/>
    <property type="molecule type" value="Genomic_DNA"/>
</dbReference>
<name>A0A8T0GBL4_CERPU</name>
<sequence>MSYQVRQYQASSSRFRSGGFNCVSPPEDGPADGVVEVDGSARERCSWMSSSEKGAWTCGREGKKRKVCPIAAAYLDPALWRFLPDDLMEKVAAYMPFPGLFRCRAVNRRLKEFVFSEKFQEARACVKSWDVLSPKCQYLLIFATIKGENLCTAYDAVSNRWLRMPPMRGLHPRAKDCIAGDGGLLCFRDVNEEGIASLFVYNPAIASCRELPAMHVGNSMMQHTWLLTHIIFNRFTSSYKLLVLTRRPCPQACAHMEIYDSLTQTWSVDNNLSVIERKYKLSFSPQVGACCDNFFYFVAKEGILRSSVMGLVVYDIYEGVFREKLLYRCEPRCPGSKIEVQVVECKGTVFMVVREDDCKGTKGVSFCRLNPSKEQKIEDAVLFESFFAKWGSKFPLYRCVSVRNELGLLLYDKSFQVLADDLSEELKLPPCPFQGLDNFVPSTSLLPRNKSLPLYYATQNVVSEAHFQPNSAATV</sequence>
<dbReference type="SUPFAM" id="SSF117281">
    <property type="entry name" value="Kelch motif"/>
    <property type="match status" value="1"/>
</dbReference>
<dbReference type="Pfam" id="PF00646">
    <property type="entry name" value="F-box"/>
    <property type="match status" value="1"/>
</dbReference>
<dbReference type="SMART" id="SM00256">
    <property type="entry name" value="FBOX"/>
    <property type="match status" value="1"/>
</dbReference>